<organism evidence="1 2">
    <name type="scientific">Hevea brasiliensis</name>
    <name type="common">Para rubber tree</name>
    <name type="synonym">Siphonia brasiliensis</name>
    <dbReference type="NCBI Taxonomy" id="3981"/>
    <lineage>
        <taxon>Eukaryota</taxon>
        <taxon>Viridiplantae</taxon>
        <taxon>Streptophyta</taxon>
        <taxon>Embryophyta</taxon>
        <taxon>Tracheophyta</taxon>
        <taxon>Spermatophyta</taxon>
        <taxon>Magnoliopsida</taxon>
        <taxon>eudicotyledons</taxon>
        <taxon>Gunneridae</taxon>
        <taxon>Pentapetalae</taxon>
        <taxon>rosids</taxon>
        <taxon>fabids</taxon>
        <taxon>Malpighiales</taxon>
        <taxon>Euphorbiaceae</taxon>
        <taxon>Crotonoideae</taxon>
        <taxon>Micrandreae</taxon>
        <taxon>Hevea</taxon>
    </lineage>
</organism>
<protein>
    <submittedName>
        <fullName evidence="1">Uncharacterized protein</fullName>
    </submittedName>
</protein>
<dbReference type="Proteomes" id="UP000467840">
    <property type="component" value="Chromosome 12"/>
</dbReference>
<gene>
    <name evidence="1" type="ORF">GH714_034018</name>
</gene>
<dbReference type="AlphaFoldDB" id="A0A6A6K842"/>
<reference evidence="1 2" key="1">
    <citation type="journal article" date="2020" name="Mol. Plant">
        <title>The Chromosome-Based Rubber Tree Genome Provides New Insights into Spurge Genome Evolution and Rubber Biosynthesis.</title>
        <authorList>
            <person name="Liu J."/>
            <person name="Shi C."/>
            <person name="Shi C.C."/>
            <person name="Li W."/>
            <person name="Zhang Q.J."/>
            <person name="Zhang Y."/>
            <person name="Li K."/>
            <person name="Lu H.F."/>
            <person name="Shi C."/>
            <person name="Zhu S.T."/>
            <person name="Xiao Z.Y."/>
            <person name="Nan H."/>
            <person name="Yue Y."/>
            <person name="Zhu X.G."/>
            <person name="Wu Y."/>
            <person name="Hong X.N."/>
            <person name="Fan G.Y."/>
            <person name="Tong Y."/>
            <person name="Zhang D."/>
            <person name="Mao C.L."/>
            <person name="Liu Y.L."/>
            <person name="Hao S.J."/>
            <person name="Liu W.Q."/>
            <person name="Lv M.Q."/>
            <person name="Zhang H.B."/>
            <person name="Liu Y."/>
            <person name="Hu-Tang G.R."/>
            <person name="Wang J.P."/>
            <person name="Wang J.H."/>
            <person name="Sun Y.H."/>
            <person name="Ni S.B."/>
            <person name="Chen W.B."/>
            <person name="Zhang X.C."/>
            <person name="Jiao Y.N."/>
            <person name="Eichler E.E."/>
            <person name="Li G.H."/>
            <person name="Liu X."/>
            <person name="Gao L.Z."/>
        </authorList>
    </citation>
    <scope>NUCLEOTIDE SEQUENCE [LARGE SCALE GENOMIC DNA]</scope>
    <source>
        <strain evidence="2">cv. GT1</strain>
        <tissue evidence="1">Leaf</tissue>
    </source>
</reference>
<keyword evidence="2" id="KW-1185">Reference proteome</keyword>
<evidence type="ECO:0000313" key="1">
    <source>
        <dbReference type="EMBL" id="KAF2284981.1"/>
    </source>
</evidence>
<comment type="caution">
    <text evidence="1">The sequence shown here is derived from an EMBL/GenBank/DDBJ whole genome shotgun (WGS) entry which is preliminary data.</text>
</comment>
<accession>A0A6A6K842</accession>
<sequence>MDFDVKVEKIRASCRLGGCSYCGGKEGGTSSVESVVRLDAAALLLQKVVLLTVKMVFVTTEGRKSPWVSKLYGFQKSDYEN</sequence>
<evidence type="ECO:0000313" key="2">
    <source>
        <dbReference type="Proteomes" id="UP000467840"/>
    </source>
</evidence>
<name>A0A6A6K842_HEVBR</name>
<proteinExistence type="predicted"/>
<dbReference type="EMBL" id="JAAGAX010000018">
    <property type="protein sequence ID" value="KAF2284981.1"/>
    <property type="molecule type" value="Genomic_DNA"/>
</dbReference>